<dbReference type="CDD" id="cd12208">
    <property type="entry name" value="DIP1984-like"/>
    <property type="match status" value="1"/>
</dbReference>
<sequence length="153" mass="17954">MKLAEALVLRADTQKKIAQLKQRLERVVKVQEGETPAEDPQVLIAELKHTLDEQTNWIRKINKTNALTPFNGELSISDALAERDQIMQHRKMLNDILEQASIKQDRYSRSEVKFQRTVDVAQIQMKADELSKAYREFDFRIQEMNWKTDLLEK</sequence>
<keyword evidence="3" id="KW-1185">Reference proteome</keyword>
<dbReference type="Gene3D" id="6.10.320.10">
    <property type="match status" value="1"/>
</dbReference>
<dbReference type="NCBIfam" id="NF038048">
    <property type="entry name" value="DIP1984_fam"/>
    <property type="match status" value="1"/>
</dbReference>
<keyword evidence="1" id="KW-0175">Coiled coil</keyword>
<feature type="coiled-coil region" evidence="1">
    <location>
        <begin position="3"/>
        <end position="30"/>
    </location>
</feature>
<accession>A0A329MJQ3</accession>
<evidence type="ECO:0000313" key="3">
    <source>
        <dbReference type="Proteomes" id="UP000250369"/>
    </source>
</evidence>
<dbReference type="AlphaFoldDB" id="A0A329MJQ3"/>
<dbReference type="OrthoDB" id="3730241at2"/>
<dbReference type="EMBL" id="QMFB01000009">
    <property type="protein sequence ID" value="RAV20055.1"/>
    <property type="molecule type" value="Genomic_DNA"/>
</dbReference>
<dbReference type="RefSeq" id="WP_113031951.1">
    <property type="nucleotide sequence ID" value="NZ_QMFB01000009.1"/>
</dbReference>
<evidence type="ECO:0000256" key="1">
    <source>
        <dbReference type="SAM" id="Coils"/>
    </source>
</evidence>
<evidence type="ECO:0008006" key="4">
    <source>
        <dbReference type="Google" id="ProtNLM"/>
    </source>
</evidence>
<name>A0A329MJQ3_9BACL</name>
<dbReference type="InterPro" id="IPR047741">
    <property type="entry name" value="DIP1984-like"/>
</dbReference>
<dbReference type="Pfam" id="PF20935">
    <property type="entry name" value="DUF6847"/>
    <property type="match status" value="1"/>
</dbReference>
<protein>
    <recommendedName>
        <fullName evidence="4">Septicolysin</fullName>
    </recommendedName>
</protein>
<organism evidence="2 3">
    <name type="scientific">Paenibacillus contaminans</name>
    <dbReference type="NCBI Taxonomy" id="450362"/>
    <lineage>
        <taxon>Bacteria</taxon>
        <taxon>Bacillati</taxon>
        <taxon>Bacillota</taxon>
        <taxon>Bacilli</taxon>
        <taxon>Bacillales</taxon>
        <taxon>Paenibacillaceae</taxon>
        <taxon>Paenibacillus</taxon>
    </lineage>
</organism>
<evidence type="ECO:0000313" key="2">
    <source>
        <dbReference type="EMBL" id="RAV20055.1"/>
    </source>
</evidence>
<proteinExistence type="predicted"/>
<gene>
    <name evidence="2" type="ORF">DQG23_16405</name>
</gene>
<comment type="caution">
    <text evidence="2">The sequence shown here is derived from an EMBL/GenBank/DDBJ whole genome shotgun (WGS) entry which is preliminary data.</text>
</comment>
<dbReference type="Proteomes" id="UP000250369">
    <property type="component" value="Unassembled WGS sequence"/>
</dbReference>
<reference evidence="2 3" key="1">
    <citation type="journal article" date="2009" name="Int. J. Syst. Evol. Microbiol.">
        <title>Paenibacillus contaminans sp. nov., isolated from a contaminated laboratory plate.</title>
        <authorList>
            <person name="Chou J.H."/>
            <person name="Lee J.H."/>
            <person name="Lin M.C."/>
            <person name="Chang P.S."/>
            <person name="Arun A.B."/>
            <person name="Young C.C."/>
            <person name="Chen W.M."/>
        </authorList>
    </citation>
    <scope>NUCLEOTIDE SEQUENCE [LARGE SCALE GENOMIC DNA]</scope>
    <source>
        <strain evidence="2 3">CKOBP-6</strain>
    </source>
</reference>